<feature type="compositionally biased region" description="Polar residues" evidence="1">
    <location>
        <begin position="156"/>
        <end position="169"/>
    </location>
</feature>
<evidence type="ECO:0000313" key="3">
    <source>
        <dbReference type="Proteomes" id="UP000703661"/>
    </source>
</evidence>
<feature type="region of interest" description="Disordered" evidence="1">
    <location>
        <begin position="129"/>
        <end position="237"/>
    </location>
</feature>
<proteinExistence type="predicted"/>
<dbReference type="EMBL" id="JAAAID010000957">
    <property type="protein sequence ID" value="KAG0012621.1"/>
    <property type="molecule type" value="Genomic_DNA"/>
</dbReference>
<protein>
    <submittedName>
        <fullName evidence="2">Uncharacterized protein</fullName>
    </submittedName>
</protein>
<keyword evidence="3" id="KW-1185">Reference proteome</keyword>
<evidence type="ECO:0000256" key="1">
    <source>
        <dbReference type="SAM" id="MobiDB-lite"/>
    </source>
</evidence>
<feature type="compositionally biased region" description="Low complexity" evidence="1">
    <location>
        <begin position="358"/>
        <end position="369"/>
    </location>
</feature>
<dbReference type="Proteomes" id="UP000703661">
    <property type="component" value="Unassembled WGS sequence"/>
</dbReference>
<feature type="region of interest" description="Disordered" evidence="1">
    <location>
        <begin position="249"/>
        <end position="294"/>
    </location>
</feature>
<organism evidence="2 3">
    <name type="scientific">Entomortierella chlamydospora</name>
    <dbReference type="NCBI Taxonomy" id="101097"/>
    <lineage>
        <taxon>Eukaryota</taxon>
        <taxon>Fungi</taxon>
        <taxon>Fungi incertae sedis</taxon>
        <taxon>Mucoromycota</taxon>
        <taxon>Mortierellomycotina</taxon>
        <taxon>Mortierellomycetes</taxon>
        <taxon>Mortierellales</taxon>
        <taxon>Mortierellaceae</taxon>
        <taxon>Entomortierella</taxon>
    </lineage>
</organism>
<feature type="region of interest" description="Disordered" evidence="1">
    <location>
        <begin position="1"/>
        <end position="22"/>
    </location>
</feature>
<gene>
    <name evidence="2" type="ORF">BGZ80_011619</name>
</gene>
<comment type="caution">
    <text evidence="2">The sequence shown here is derived from an EMBL/GenBank/DDBJ whole genome shotgun (WGS) entry which is preliminary data.</text>
</comment>
<feature type="non-terminal residue" evidence="2">
    <location>
        <position position="1"/>
    </location>
</feature>
<feature type="compositionally biased region" description="Polar residues" evidence="1">
    <location>
        <begin position="1"/>
        <end position="14"/>
    </location>
</feature>
<sequence>CTPVISQGNIQSGPTAKPQPPVELDIDEQAVQALLELNKALISVCIDYQRHHQTMDPDFKIYQTRLQSTLTYLASWSEITKGGGGSMANSTPPKPDLSPLPPARFPSAIEAMTLLPKVAVAIAAAQKRLAHPEPTTVTDKVITGPKSLDNPPIEPTSHSPVDSSSTESKATAVVPEPVMSPSTTVAPTNPTAAPVPLQLPSKGIPAAGNQDHGPTIQLSQSQEPPQPPPQQQQHQHQPVLNANQIYQSTHEAPQTVEQADPTPPMTLGTSSVPPVSPAQQGLDDVQPHSTGINPAPQMQQIAQVVTSVSSPGTRVDMSSVSVSSGIEIDQIGGKIPSTSIQSGENLISSKPHEPAPTPSITSITNTSSPMHQNRTGAASLPGSPVVAQFPVQTSPAPASLTFERCKQSFAQSRYNSNEFSHTSGVTSDGDDSSKTSVTRNGFPRIDDDTAASSHAIAATYTCEWRPTHEPDGIEPISEPTDGPAYGLEYDPIGSNCADGNTKFDA</sequence>
<feature type="region of interest" description="Disordered" evidence="1">
    <location>
        <begin position="418"/>
        <end position="450"/>
    </location>
</feature>
<feature type="compositionally biased region" description="Low complexity" evidence="1">
    <location>
        <begin position="180"/>
        <end position="196"/>
    </location>
</feature>
<feature type="compositionally biased region" description="Polar residues" evidence="1">
    <location>
        <begin position="267"/>
        <end position="279"/>
    </location>
</feature>
<name>A0A9P6MTX0_9FUNG</name>
<feature type="region of interest" description="Disordered" evidence="1">
    <location>
        <begin position="348"/>
        <end position="384"/>
    </location>
</feature>
<evidence type="ECO:0000313" key="2">
    <source>
        <dbReference type="EMBL" id="KAG0012621.1"/>
    </source>
</evidence>
<dbReference type="AlphaFoldDB" id="A0A9P6MTX0"/>
<feature type="region of interest" description="Disordered" evidence="1">
    <location>
        <begin position="462"/>
        <end position="484"/>
    </location>
</feature>
<reference evidence="2" key="1">
    <citation type="journal article" date="2020" name="Fungal Divers.">
        <title>Resolving the Mortierellaceae phylogeny through synthesis of multi-gene phylogenetics and phylogenomics.</title>
        <authorList>
            <person name="Vandepol N."/>
            <person name="Liber J."/>
            <person name="Desiro A."/>
            <person name="Na H."/>
            <person name="Kennedy M."/>
            <person name="Barry K."/>
            <person name="Grigoriev I.V."/>
            <person name="Miller A.N."/>
            <person name="O'Donnell K."/>
            <person name="Stajich J.E."/>
            <person name="Bonito G."/>
        </authorList>
    </citation>
    <scope>NUCLEOTIDE SEQUENCE</scope>
    <source>
        <strain evidence="2">NRRL 2769</strain>
    </source>
</reference>
<accession>A0A9P6MTX0</accession>